<organism evidence="2 3">
    <name type="scientific">Pleurodeles waltl</name>
    <name type="common">Iberian ribbed newt</name>
    <dbReference type="NCBI Taxonomy" id="8319"/>
    <lineage>
        <taxon>Eukaryota</taxon>
        <taxon>Metazoa</taxon>
        <taxon>Chordata</taxon>
        <taxon>Craniata</taxon>
        <taxon>Vertebrata</taxon>
        <taxon>Euteleostomi</taxon>
        <taxon>Amphibia</taxon>
        <taxon>Batrachia</taxon>
        <taxon>Caudata</taxon>
        <taxon>Salamandroidea</taxon>
        <taxon>Salamandridae</taxon>
        <taxon>Pleurodelinae</taxon>
        <taxon>Pleurodeles</taxon>
    </lineage>
</organism>
<evidence type="ECO:0000256" key="1">
    <source>
        <dbReference type="SAM" id="MobiDB-lite"/>
    </source>
</evidence>
<protein>
    <submittedName>
        <fullName evidence="2">Uncharacterized protein</fullName>
    </submittedName>
</protein>
<keyword evidence="3" id="KW-1185">Reference proteome</keyword>
<accession>A0AAV7NJG1</accession>
<feature type="region of interest" description="Disordered" evidence="1">
    <location>
        <begin position="1"/>
        <end position="67"/>
    </location>
</feature>
<feature type="compositionally biased region" description="Polar residues" evidence="1">
    <location>
        <begin position="18"/>
        <end position="27"/>
    </location>
</feature>
<gene>
    <name evidence="2" type="ORF">NDU88_004320</name>
</gene>
<sequence>MGRGSSIEVFHAHDPCNRTGSPRSPQLSLLARGLPGPLDQPPDPLKGAPLPSGAPGTIPADNDPVHE</sequence>
<proteinExistence type="predicted"/>
<dbReference type="EMBL" id="JANPWB010000012">
    <property type="protein sequence ID" value="KAJ1116101.1"/>
    <property type="molecule type" value="Genomic_DNA"/>
</dbReference>
<evidence type="ECO:0000313" key="3">
    <source>
        <dbReference type="Proteomes" id="UP001066276"/>
    </source>
</evidence>
<evidence type="ECO:0000313" key="2">
    <source>
        <dbReference type="EMBL" id="KAJ1116101.1"/>
    </source>
</evidence>
<reference evidence="2" key="1">
    <citation type="journal article" date="2022" name="bioRxiv">
        <title>Sequencing and chromosome-scale assembly of the giantPleurodeles waltlgenome.</title>
        <authorList>
            <person name="Brown T."/>
            <person name="Elewa A."/>
            <person name="Iarovenko S."/>
            <person name="Subramanian E."/>
            <person name="Araus A.J."/>
            <person name="Petzold A."/>
            <person name="Susuki M."/>
            <person name="Suzuki K.-i.T."/>
            <person name="Hayashi T."/>
            <person name="Toyoda A."/>
            <person name="Oliveira C."/>
            <person name="Osipova E."/>
            <person name="Leigh N.D."/>
            <person name="Simon A."/>
            <person name="Yun M.H."/>
        </authorList>
    </citation>
    <scope>NUCLEOTIDE SEQUENCE</scope>
    <source>
        <strain evidence="2">20211129_DDA</strain>
        <tissue evidence="2">Liver</tissue>
    </source>
</reference>
<dbReference type="AlphaFoldDB" id="A0AAV7NJG1"/>
<name>A0AAV7NJG1_PLEWA</name>
<dbReference type="Proteomes" id="UP001066276">
    <property type="component" value="Chromosome 8"/>
</dbReference>
<comment type="caution">
    <text evidence="2">The sequence shown here is derived from an EMBL/GenBank/DDBJ whole genome shotgun (WGS) entry which is preliminary data.</text>
</comment>